<dbReference type="AlphaFoldDB" id="A0A8X6JN39"/>
<organism evidence="2 3">
    <name type="scientific">Trichonephila clavata</name>
    <name type="common">Joro spider</name>
    <name type="synonym">Nephila clavata</name>
    <dbReference type="NCBI Taxonomy" id="2740835"/>
    <lineage>
        <taxon>Eukaryota</taxon>
        <taxon>Metazoa</taxon>
        <taxon>Ecdysozoa</taxon>
        <taxon>Arthropoda</taxon>
        <taxon>Chelicerata</taxon>
        <taxon>Arachnida</taxon>
        <taxon>Araneae</taxon>
        <taxon>Araneomorphae</taxon>
        <taxon>Entelegynae</taxon>
        <taxon>Araneoidea</taxon>
        <taxon>Nephilidae</taxon>
        <taxon>Trichonephila</taxon>
    </lineage>
</organism>
<reference evidence="2" key="1">
    <citation type="submission" date="2020-07" db="EMBL/GenBank/DDBJ databases">
        <title>Multicomponent nature underlies the extraordinary mechanical properties of spider dragline silk.</title>
        <authorList>
            <person name="Kono N."/>
            <person name="Nakamura H."/>
            <person name="Mori M."/>
            <person name="Yoshida Y."/>
            <person name="Ohtoshi R."/>
            <person name="Malay A.D."/>
            <person name="Moran D.A.P."/>
            <person name="Tomita M."/>
            <person name="Numata K."/>
            <person name="Arakawa K."/>
        </authorList>
    </citation>
    <scope>NUCLEOTIDE SEQUENCE</scope>
</reference>
<protein>
    <submittedName>
        <fullName evidence="2">Uncharacterized protein</fullName>
    </submittedName>
</protein>
<evidence type="ECO:0000313" key="2">
    <source>
        <dbReference type="EMBL" id="GFR13236.1"/>
    </source>
</evidence>
<keyword evidence="3" id="KW-1185">Reference proteome</keyword>
<evidence type="ECO:0000256" key="1">
    <source>
        <dbReference type="SAM" id="MobiDB-lite"/>
    </source>
</evidence>
<gene>
    <name evidence="2" type="ORF">TNCT_36111</name>
</gene>
<proteinExistence type="predicted"/>
<feature type="region of interest" description="Disordered" evidence="1">
    <location>
        <begin position="30"/>
        <end position="53"/>
    </location>
</feature>
<sequence length="74" mass="8117">MADGPISYRSGSVGVVARFNFPGAVQKEYISSERRMDSPRGTTGSRPPSGVPRATLLLDYEQRLTGYSNKYLCT</sequence>
<dbReference type="EMBL" id="BMAO01017091">
    <property type="protein sequence ID" value="GFR13236.1"/>
    <property type="molecule type" value="Genomic_DNA"/>
</dbReference>
<comment type="caution">
    <text evidence="2">The sequence shown here is derived from an EMBL/GenBank/DDBJ whole genome shotgun (WGS) entry which is preliminary data.</text>
</comment>
<name>A0A8X6JN39_TRICU</name>
<accession>A0A8X6JN39</accession>
<dbReference type="Proteomes" id="UP000887116">
    <property type="component" value="Unassembled WGS sequence"/>
</dbReference>
<evidence type="ECO:0000313" key="3">
    <source>
        <dbReference type="Proteomes" id="UP000887116"/>
    </source>
</evidence>